<reference evidence="2" key="1">
    <citation type="submission" date="2021-02" db="EMBL/GenBank/DDBJ databases">
        <title>The CRISPR/cas machinery reduction and long-range gene transfer in the hot spring cyanobacterium Synechococcus.</title>
        <authorList>
            <person name="Dvorak P."/>
            <person name="Jahodarova E."/>
            <person name="Hasler P."/>
            <person name="Poulickova A."/>
        </authorList>
    </citation>
    <scope>NUCLEOTIDE SEQUENCE</scope>
    <source>
        <strain evidence="2">Rupite</strain>
    </source>
</reference>
<name>A0ABT0CE22_THEVL</name>
<organism evidence="2 3">
    <name type="scientific">Thermostichus vulcanus str. 'Rupite'</name>
    <dbReference type="NCBI Taxonomy" id="2813851"/>
    <lineage>
        <taxon>Bacteria</taxon>
        <taxon>Bacillati</taxon>
        <taxon>Cyanobacteriota</taxon>
        <taxon>Cyanophyceae</taxon>
        <taxon>Thermostichales</taxon>
        <taxon>Thermostichaceae</taxon>
        <taxon>Thermostichus</taxon>
    </lineage>
</organism>
<feature type="compositionally biased region" description="Polar residues" evidence="1">
    <location>
        <begin position="156"/>
        <end position="165"/>
    </location>
</feature>
<evidence type="ECO:0000313" key="2">
    <source>
        <dbReference type="EMBL" id="MCJ2544031.1"/>
    </source>
</evidence>
<dbReference type="Proteomes" id="UP000830835">
    <property type="component" value="Unassembled WGS sequence"/>
</dbReference>
<keyword evidence="3" id="KW-1185">Reference proteome</keyword>
<feature type="compositionally biased region" description="Pro residues" evidence="1">
    <location>
        <begin position="53"/>
        <end position="64"/>
    </location>
</feature>
<evidence type="ECO:0000256" key="1">
    <source>
        <dbReference type="SAM" id="MobiDB-lite"/>
    </source>
</evidence>
<evidence type="ECO:0000313" key="3">
    <source>
        <dbReference type="Proteomes" id="UP000830835"/>
    </source>
</evidence>
<protein>
    <submittedName>
        <fullName evidence="2">Uncharacterized protein</fullName>
    </submittedName>
</protein>
<dbReference type="EMBL" id="JAFIRA010000044">
    <property type="protein sequence ID" value="MCJ2544031.1"/>
    <property type="molecule type" value="Genomic_DNA"/>
</dbReference>
<feature type="region of interest" description="Disordered" evidence="1">
    <location>
        <begin position="154"/>
        <end position="198"/>
    </location>
</feature>
<feature type="compositionally biased region" description="Pro residues" evidence="1">
    <location>
        <begin position="179"/>
        <end position="190"/>
    </location>
</feature>
<sequence>MATSKKPPKKKLPTGPTKADLLSRMGVNKQLEPFAPSPPDAVGMAAPGHLEPAPTPAEDPPHPPASGVESADPGEVEPILPAPALAEPPQEPIPLLAIAASVPEMSLPDADLWPDPPPDPVEVEEIASPVLSPPVHQLESGDAVLQAELLPPASARTHNGHSNGNGAHRNGAPNRPGSQPDPLPLPPIPKPAAALPDPRDALDAQLGLQKLTLKCSADMLEKLGSLQNATGLPGEILIEVLLDHWEQLPKPVQQDCLMQAHRIRVERLVISQNHTIATIEQLLNEQNLL</sequence>
<comment type="caution">
    <text evidence="2">The sequence shown here is derived from an EMBL/GenBank/DDBJ whole genome shotgun (WGS) entry which is preliminary data.</text>
</comment>
<accession>A0ABT0CE22</accession>
<feature type="region of interest" description="Disordered" evidence="1">
    <location>
        <begin position="1"/>
        <end position="97"/>
    </location>
</feature>
<feature type="compositionally biased region" description="Low complexity" evidence="1">
    <location>
        <begin position="77"/>
        <end position="97"/>
    </location>
</feature>
<dbReference type="RefSeq" id="WP_244352163.1">
    <property type="nucleotide sequence ID" value="NZ_JAFIRA010000044.1"/>
</dbReference>
<proteinExistence type="predicted"/>
<gene>
    <name evidence="2" type="ORF">JX360_14150</name>
</gene>
<feature type="compositionally biased region" description="Basic residues" evidence="1">
    <location>
        <begin position="1"/>
        <end position="12"/>
    </location>
</feature>